<keyword evidence="4" id="KW-1185">Reference proteome</keyword>
<dbReference type="InterPro" id="IPR029000">
    <property type="entry name" value="Cyclophilin-like_dom_sf"/>
</dbReference>
<dbReference type="PROSITE" id="PS50072">
    <property type="entry name" value="CSA_PPIASE_2"/>
    <property type="match status" value="1"/>
</dbReference>
<organism evidence="3 4">
    <name type="scientific">Eruca vesicaria subsp. sativa</name>
    <name type="common">Garden rocket</name>
    <name type="synonym">Eruca sativa</name>
    <dbReference type="NCBI Taxonomy" id="29727"/>
    <lineage>
        <taxon>Eukaryota</taxon>
        <taxon>Viridiplantae</taxon>
        <taxon>Streptophyta</taxon>
        <taxon>Embryophyta</taxon>
        <taxon>Tracheophyta</taxon>
        <taxon>Spermatophyta</taxon>
        <taxon>Magnoliopsida</taxon>
        <taxon>eudicotyledons</taxon>
        <taxon>Gunneridae</taxon>
        <taxon>Pentapetalae</taxon>
        <taxon>rosids</taxon>
        <taxon>malvids</taxon>
        <taxon>Brassicales</taxon>
        <taxon>Brassicaceae</taxon>
        <taxon>Brassiceae</taxon>
        <taxon>Eruca</taxon>
    </lineage>
</organism>
<dbReference type="AlphaFoldDB" id="A0ABC8LY46"/>
<dbReference type="Gene3D" id="2.40.100.10">
    <property type="entry name" value="Cyclophilin-like"/>
    <property type="match status" value="2"/>
</dbReference>
<comment type="similarity">
    <text evidence="1">Belongs to the cyclophilin-type PPIase family.</text>
</comment>
<comment type="caution">
    <text evidence="3">The sequence shown here is derived from an EMBL/GenBank/DDBJ whole genome shotgun (WGS) entry which is preliminary data.</text>
</comment>
<protein>
    <recommendedName>
        <fullName evidence="2">PPIase cyclophilin-type domain-containing protein</fullName>
    </recommendedName>
</protein>
<evidence type="ECO:0000313" key="4">
    <source>
        <dbReference type="Proteomes" id="UP001642260"/>
    </source>
</evidence>
<feature type="domain" description="PPIase cyclophilin-type" evidence="2">
    <location>
        <begin position="8"/>
        <end position="131"/>
    </location>
</feature>
<reference evidence="3 4" key="1">
    <citation type="submission" date="2022-03" db="EMBL/GenBank/DDBJ databases">
        <authorList>
            <person name="Macdonald S."/>
            <person name="Ahmed S."/>
            <person name="Newling K."/>
        </authorList>
    </citation>
    <scope>NUCLEOTIDE SEQUENCE [LARGE SCALE GENOMIC DNA]</scope>
</reference>
<name>A0ABC8LY46_ERUVS</name>
<dbReference type="InterPro" id="IPR002130">
    <property type="entry name" value="Cyclophilin-type_PPIase_dom"/>
</dbReference>
<accession>A0ABC8LY46</accession>
<sequence length="218" mass="24484">MANNPRVFLEITVNFKTVGRIVIELFADTNLVTADNFRALCTREKGIGGESIYGHPFKDKNFEKKYNRKGILSMSSSDENTYGSQFMLLMTESPDLDGEVDGFDVISRVEKMAGSGLRYPSRPMTISECGQIFPESPMVGYSLQENFQMLQNQLRALQLKVAEMENILAKQTISYEMGNDIIKIEESLALQAMLMAPLTHRALENEEDGAGHDIPEEQ</sequence>
<gene>
    <name evidence="3" type="ORF">ERUC_LOCUS41314</name>
</gene>
<dbReference type="Pfam" id="PF00160">
    <property type="entry name" value="Pro_isomerase"/>
    <property type="match status" value="1"/>
</dbReference>
<dbReference type="PANTHER" id="PTHR11071">
    <property type="entry name" value="PEPTIDYL-PROLYL CIS-TRANS ISOMERASE"/>
    <property type="match status" value="1"/>
</dbReference>
<evidence type="ECO:0000313" key="3">
    <source>
        <dbReference type="EMBL" id="CAH8388831.1"/>
    </source>
</evidence>
<evidence type="ECO:0000256" key="1">
    <source>
        <dbReference type="ARBA" id="ARBA00007365"/>
    </source>
</evidence>
<dbReference type="EMBL" id="CAKOAT010818486">
    <property type="protein sequence ID" value="CAH8388831.1"/>
    <property type="molecule type" value="Genomic_DNA"/>
</dbReference>
<dbReference type="Proteomes" id="UP001642260">
    <property type="component" value="Unassembled WGS sequence"/>
</dbReference>
<evidence type="ECO:0000259" key="2">
    <source>
        <dbReference type="PROSITE" id="PS50072"/>
    </source>
</evidence>
<dbReference type="SUPFAM" id="SSF50891">
    <property type="entry name" value="Cyclophilin-like"/>
    <property type="match status" value="1"/>
</dbReference>
<dbReference type="PANTHER" id="PTHR11071:SF561">
    <property type="entry name" value="PEPTIDYL-PROLYL CIS-TRANS ISOMERASE D-RELATED"/>
    <property type="match status" value="1"/>
</dbReference>
<proteinExistence type="inferred from homology"/>